<sequence>MYYKILILISFGYFSFSCSSDKIEEPISENYVSYLFLTTANLPCSPQSYTNPWNFTDQRGDVKAGFLNAPSSGVGHLDLISGNVQDNTTNVRFSVTLENIPATIAVNTSTDISEPESEWTYRFQTENSFKIGFVHIPNGIPQNIPFQNLDVFVWRNLEFMGGCGNLNVQGNTASWVCEKNTIPSLNELLKTKSISVETTSKNSGLRYSDCN</sequence>
<proteinExistence type="predicted"/>
<comment type="caution">
    <text evidence="1">The sequence shown here is derived from an EMBL/GenBank/DDBJ whole genome shotgun (WGS) entry which is preliminary data.</text>
</comment>
<dbReference type="EMBL" id="RQGN01000044">
    <property type="protein sequence ID" value="TGM03711.1"/>
    <property type="molecule type" value="Genomic_DNA"/>
</dbReference>
<dbReference type="PROSITE" id="PS51257">
    <property type="entry name" value="PROKAR_LIPOPROTEIN"/>
    <property type="match status" value="1"/>
</dbReference>
<evidence type="ECO:0008006" key="3">
    <source>
        <dbReference type="Google" id="ProtNLM"/>
    </source>
</evidence>
<evidence type="ECO:0000313" key="1">
    <source>
        <dbReference type="EMBL" id="TGM03711.1"/>
    </source>
</evidence>
<evidence type="ECO:0000313" key="2">
    <source>
        <dbReference type="Proteomes" id="UP000298429"/>
    </source>
</evidence>
<dbReference type="RefSeq" id="WP_135670632.1">
    <property type="nucleotide sequence ID" value="NZ_RQGN01000044.1"/>
</dbReference>
<reference evidence="1 2" key="1">
    <citation type="journal article" date="2019" name="PLoS Negl. Trop. Dis.">
        <title>Revisiting the worldwide diversity of Leptospira species in the environment.</title>
        <authorList>
            <person name="Vincent A.T."/>
            <person name="Schiettekatte O."/>
            <person name="Bourhy P."/>
            <person name="Veyrier F.J."/>
            <person name="Picardeau M."/>
        </authorList>
    </citation>
    <scope>NUCLEOTIDE SEQUENCE [LARGE SCALE GENOMIC DNA]</scope>
    <source>
        <strain evidence="1 2">201702444</strain>
    </source>
</reference>
<dbReference type="OrthoDB" id="341481at2"/>
<dbReference type="Proteomes" id="UP000298429">
    <property type="component" value="Unassembled WGS sequence"/>
</dbReference>
<dbReference type="AlphaFoldDB" id="A0A5F2BDT0"/>
<accession>A0A5F2BDT0</accession>
<organism evidence="1 2">
    <name type="scientific">Leptospira barantonii</name>
    <dbReference type="NCBI Taxonomy" id="2023184"/>
    <lineage>
        <taxon>Bacteria</taxon>
        <taxon>Pseudomonadati</taxon>
        <taxon>Spirochaetota</taxon>
        <taxon>Spirochaetia</taxon>
        <taxon>Leptospirales</taxon>
        <taxon>Leptospiraceae</taxon>
        <taxon>Leptospira</taxon>
    </lineage>
</organism>
<name>A0A5F2BDT0_9LEPT</name>
<protein>
    <recommendedName>
        <fullName evidence="3">Lipoprotein</fullName>
    </recommendedName>
</protein>
<gene>
    <name evidence="1" type="ORF">EHQ76_08680</name>
</gene>